<evidence type="ECO:0000313" key="1">
    <source>
        <dbReference type="EMBL" id="MDE8649982.1"/>
    </source>
</evidence>
<dbReference type="RefSeq" id="WP_275233130.1">
    <property type="nucleotide sequence ID" value="NZ_JARDXE010000040.1"/>
</dbReference>
<evidence type="ECO:0000313" key="2">
    <source>
        <dbReference type="Proteomes" id="UP001217325"/>
    </source>
</evidence>
<accession>A0AAW6LQS7</accession>
<dbReference type="AlphaFoldDB" id="A0AAW6LQS7"/>
<comment type="caution">
    <text evidence="1">The sequence shown here is derived from an EMBL/GenBank/DDBJ whole genome shotgun (WGS) entry which is preliminary data.</text>
</comment>
<dbReference type="EMBL" id="JARDXE010000040">
    <property type="protein sequence ID" value="MDE8649982.1"/>
    <property type="molecule type" value="Genomic_DNA"/>
</dbReference>
<gene>
    <name evidence="1" type="ORF">PXH69_34020</name>
</gene>
<protein>
    <recommendedName>
        <fullName evidence="3">Antitoxin</fullName>
    </recommendedName>
</protein>
<organism evidence="1 2">
    <name type="scientific">Rhodococcus qingshengii</name>
    <dbReference type="NCBI Taxonomy" id="334542"/>
    <lineage>
        <taxon>Bacteria</taxon>
        <taxon>Bacillati</taxon>
        <taxon>Actinomycetota</taxon>
        <taxon>Actinomycetes</taxon>
        <taxon>Mycobacteriales</taxon>
        <taxon>Nocardiaceae</taxon>
        <taxon>Rhodococcus</taxon>
        <taxon>Rhodococcus erythropolis group</taxon>
    </lineage>
</organism>
<dbReference type="Proteomes" id="UP001217325">
    <property type="component" value="Unassembled WGS sequence"/>
</dbReference>
<evidence type="ECO:0008006" key="3">
    <source>
        <dbReference type="Google" id="ProtNLM"/>
    </source>
</evidence>
<sequence>MSTQIAVRLPEDIVAFLDSEVSGGRAKSRAQVVLRALEREQRRQLAVRDVEILSDGPEVDNDVNIAAAHGKKS</sequence>
<reference evidence="1" key="1">
    <citation type="submission" date="2023-02" db="EMBL/GenBank/DDBJ databases">
        <title>A novel hydrolase synthesized by Rhodococcus erythropolis HQ is responsible for the detoxification of Zearalenone.</title>
        <authorList>
            <person name="Hu J."/>
            <person name="Xu J."/>
        </authorList>
    </citation>
    <scope>NUCLEOTIDE SEQUENCE</scope>
    <source>
        <strain evidence="1">HQ</strain>
    </source>
</reference>
<name>A0AAW6LQS7_RHOSG</name>
<proteinExistence type="predicted"/>